<dbReference type="PANTHER" id="PTHR22895:SF0">
    <property type="entry name" value="ARMADILLO REPEAT-CONTAINING PROTEIN 6"/>
    <property type="match status" value="1"/>
</dbReference>
<proteinExistence type="predicted"/>
<dbReference type="AlphaFoldDB" id="A0A7S3KYF3"/>
<dbReference type="InterPro" id="IPR011989">
    <property type="entry name" value="ARM-like"/>
</dbReference>
<dbReference type="InterPro" id="IPR056597">
    <property type="entry name" value="ARM_LRRK2"/>
</dbReference>
<name>A0A7S3KYF3_9STRA</name>
<sequence length="974" mass="105586">MEQLGTDFNATGSVMTPAQRQEQRRKRGECVTCGEKCFQKRLFKMVPITVHGKVLNGRCLNCRPLDTSEMSAGAAIPAVSRPTTEEDLQRFRLKQEQLNTASARSQSISSAMSASLSTTSAASSQNRPGLSSRAASAQVMTSSGHSFDLSSNNSSTGYDQRTTSYRSLPVRTLGSSNASVTSYSEASYQSVQSVVDPYRGPERSPDERCASPVSQSSRLSYRSLPVHTGGGRTSSRESLDASGGEGRYDLQRRHSNADGGLYHGEPRRRRSNPDLNDLHRAESSDHSYNRHPRISHNPSPEELKAAMERILGYEMDEEEAYALMESGMEPAQILDDLRRKYRDSQRSVNSFDDEVPYEHAPHGVLNRGGAISFPAGDDSSLGSSHVATSYAGSHQFSNRSMNSHGSSAHDEPKARMQRGNKHFVSSSALYRHDPVTRDGSLRSVHSEAPGYYSSERGRQMLRRGSGSSGNSGSQRSGTSLRDELSRHSTHGRTSDADDSGHGDGFSTSYRGNVTRRRSDRSASSARDDTEDGLDRLNEAGPDYLAIVRIMQDYPGSAEVQLNCMEELSNFNFTDDDYDMLLEAGGMEVIADAMQAFPQDMVLQMSGCRAMCNTSGAPDAQVCYAELGAVDLVLDAMGLFLEYPRMQEQGLAALANLAATEDNIPELIDKGCVPQAVAAMNKYPGDLEVQLKGCSVITNLSSHSLDMRGAIMEASGGGAVVLAMVLHSQEPEVQEKALRALRNLSSNNDDIKVELAHMGGIDAAIQAMQVHRDDSIVQEAGASTLYNLASNADNKLMIGQCGGIDVTIRAMWVHSHTVTVVEWCCRALYNLSLDQENRQKMLEVGGITAAVNAMQAHAESSVVQEFGCATLCSLATDDESAKEKIVAEEALDAIVLAMVLFSDDVGVQERACHVLLQLANEANLRSMQASNVGELARAAAERFPDRCEGVANRLAHVLDDLTAEYNSNNAAVAES</sequence>
<keyword evidence="1" id="KW-0677">Repeat</keyword>
<evidence type="ECO:0000313" key="5">
    <source>
        <dbReference type="EMBL" id="CAE0403566.1"/>
    </source>
</evidence>
<gene>
    <name evidence="5" type="ORF">ACOF00016_LOCUS1763</name>
</gene>
<feature type="repeat" description="ARM" evidence="2">
    <location>
        <begin position="801"/>
        <end position="845"/>
    </location>
</feature>
<feature type="compositionally biased region" description="Polar residues" evidence="3">
    <location>
        <begin position="1"/>
        <end position="20"/>
    </location>
</feature>
<dbReference type="InterPro" id="IPR016024">
    <property type="entry name" value="ARM-type_fold"/>
</dbReference>
<evidence type="ECO:0000259" key="4">
    <source>
        <dbReference type="Pfam" id="PF23744"/>
    </source>
</evidence>
<dbReference type="SMART" id="SM00185">
    <property type="entry name" value="ARM"/>
    <property type="match status" value="8"/>
</dbReference>
<dbReference type="Gene3D" id="1.25.10.10">
    <property type="entry name" value="Leucine-rich Repeat Variant"/>
    <property type="match status" value="2"/>
</dbReference>
<evidence type="ECO:0000256" key="2">
    <source>
        <dbReference type="PROSITE-ProRule" id="PRU00259"/>
    </source>
</evidence>
<feature type="compositionally biased region" description="Basic and acidic residues" evidence="3">
    <location>
        <begin position="480"/>
        <end position="501"/>
    </location>
</feature>
<feature type="region of interest" description="Disordered" evidence="3">
    <location>
        <begin position="119"/>
        <end position="138"/>
    </location>
</feature>
<feature type="region of interest" description="Disordered" evidence="3">
    <location>
        <begin position="144"/>
        <end position="163"/>
    </location>
</feature>
<feature type="compositionally biased region" description="Basic and acidic residues" evidence="3">
    <location>
        <begin position="199"/>
        <end position="209"/>
    </location>
</feature>
<dbReference type="PANTHER" id="PTHR22895">
    <property type="entry name" value="ARMADILLO REPEAT-CONTAINING PROTEIN 6"/>
    <property type="match status" value="1"/>
</dbReference>
<feature type="region of interest" description="Disordered" evidence="3">
    <location>
        <begin position="1"/>
        <end position="26"/>
    </location>
</feature>
<protein>
    <recommendedName>
        <fullName evidence="4">LRRK2 ARM repeat domain-containing protein</fullName>
    </recommendedName>
</protein>
<feature type="compositionally biased region" description="Basic and acidic residues" evidence="3">
    <location>
        <begin position="246"/>
        <end position="256"/>
    </location>
</feature>
<dbReference type="Pfam" id="PF23744">
    <property type="entry name" value="ARM_LRRK2"/>
    <property type="match status" value="1"/>
</dbReference>
<organism evidence="5">
    <name type="scientific">Amphora coffeiformis</name>
    <dbReference type="NCBI Taxonomy" id="265554"/>
    <lineage>
        <taxon>Eukaryota</taxon>
        <taxon>Sar</taxon>
        <taxon>Stramenopiles</taxon>
        <taxon>Ochrophyta</taxon>
        <taxon>Bacillariophyta</taxon>
        <taxon>Bacillariophyceae</taxon>
        <taxon>Bacillariophycidae</taxon>
        <taxon>Thalassiophysales</taxon>
        <taxon>Catenulaceae</taxon>
        <taxon>Amphora</taxon>
    </lineage>
</organism>
<feature type="compositionally biased region" description="Polar residues" evidence="3">
    <location>
        <begin position="394"/>
        <end position="406"/>
    </location>
</feature>
<reference evidence="5" key="1">
    <citation type="submission" date="2021-01" db="EMBL/GenBank/DDBJ databases">
        <authorList>
            <person name="Corre E."/>
            <person name="Pelletier E."/>
            <person name="Niang G."/>
            <person name="Scheremetjew M."/>
            <person name="Finn R."/>
            <person name="Kale V."/>
            <person name="Holt S."/>
            <person name="Cochrane G."/>
            <person name="Meng A."/>
            <person name="Brown T."/>
            <person name="Cohen L."/>
        </authorList>
    </citation>
    <scope>NUCLEOTIDE SEQUENCE</scope>
    <source>
        <strain evidence="5">CCMP127</strain>
    </source>
</reference>
<feature type="region of interest" description="Disordered" evidence="3">
    <location>
        <begin position="196"/>
        <end position="300"/>
    </location>
</feature>
<dbReference type="SUPFAM" id="SSF48371">
    <property type="entry name" value="ARM repeat"/>
    <property type="match status" value="1"/>
</dbReference>
<feature type="compositionally biased region" description="Basic and acidic residues" evidence="3">
    <location>
        <begin position="276"/>
        <end position="288"/>
    </location>
</feature>
<feature type="compositionally biased region" description="Basic and acidic residues" evidence="3">
    <location>
        <begin position="430"/>
        <end position="440"/>
    </location>
</feature>
<feature type="repeat" description="ARM" evidence="2">
    <location>
        <begin position="758"/>
        <end position="802"/>
    </location>
</feature>
<feature type="region of interest" description="Disordered" evidence="3">
    <location>
        <begin position="394"/>
        <end position="536"/>
    </location>
</feature>
<dbReference type="EMBL" id="HBIM01002019">
    <property type="protein sequence ID" value="CAE0403566.1"/>
    <property type="molecule type" value="Transcribed_RNA"/>
</dbReference>
<accession>A0A7S3KYF3</accession>
<feature type="compositionally biased region" description="Low complexity" evidence="3">
    <location>
        <begin position="462"/>
        <end position="479"/>
    </location>
</feature>
<dbReference type="InterPro" id="IPR000225">
    <property type="entry name" value="Armadillo"/>
</dbReference>
<dbReference type="PROSITE" id="PS50176">
    <property type="entry name" value="ARM_REPEAT"/>
    <property type="match status" value="3"/>
</dbReference>
<evidence type="ECO:0000256" key="3">
    <source>
        <dbReference type="SAM" id="MobiDB-lite"/>
    </source>
</evidence>
<feature type="domain" description="LRRK2 ARM repeat" evidence="4">
    <location>
        <begin position="586"/>
        <end position="928"/>
    </location>
</feature>
<feature type="compositionally biased region" description="Polar residues" evidence="3">
    <location>
        <begin position="125"/>
        <end position="138"/>
    </location>
</feature>
<evidence type="ECO:0000256" key="1">
    <source>
        <dbReference type="ARBA" id="ARBA00022737"/>
    </source>
</evidence>
<feature type="repeat" description="ARM" evidence="2">
    <location>
        <begin position="716"/>
        <end position="758"/>
    </location>
</feature>